<evidence type="ECO:0000313" key="5">
    <source>
        <dbReference type="Proteomes" id="UP000887575"/>
    </source>
</evidence>
<evidence type="ECO:0000256" key="3">
    <source>
        <dbReference type="SAM" id="Coils"/>
    </source>
</evidence>
<evidence type="ECO:0000313" key="6">
    <source>
        <dbReference type="WBParaSite" id="MBELARI_LOCUS16904"/>
    </source>
</evidence>
<dbReference type="AlphaFoldDB" id="A0AAF3ES90"/>
<comment type="similarity">
    <text evidence="1">Belongs to the CCDC149 family.</text>
</comment>
<dbReference type="WBParaSite" id="MBELARI_LOCUS16904">
    <property type="protein sequence ID" value="MBELARI_LOCUS16904"/>
    <property type="gene ID" value="MBELARI_LOCUS16904"/>
</dbReference>
<feature type="coiled-coil region" evidence="3">
    <location>
        <begin position="173"/>
        <end position="264"/>
    </location>
</feature>
<organism evidence="5 6">
    <name type="scientific">Mesorhabditis belari</name>
    <dbReference type="NCBI Taxonomy" id="2138241"/>
    <lineage>
        <taxon>Eukaryota</taxon>
        <taxon>Metazoa</taxon>
        <taxon>Ecdysozoa</taxon>
        <taxon>Nematoda</taxon>
        <taxon>Chromadorea</taxon>
        <taxon>Rhabditida</taxon>
        <taxon>Rhabditina</taxon>
        <taxon>Rhabditomorpha</taxon>
        <taxon>Rhabditoidea</taxon>
        <taxon>Rhabditidae</taxon>
        <taxon>Mesorhabditinae</taxon>
        <taxon>Mesorhabditis</taxon>
    </lineage>
</organism>
<reference evidence="6" key="1">
    <citation type="submission" date="2024-02" db="UniProtKB">
        <authorList>
            <consortium name="WormBaseParasite"/>
        </authorList>
    </citation>
    <scope>IDENTIFICATION</scope>
</reference>
<evidence type="ECO:0000256" key="4">
    <source>
        <dbReference type="SAM" id="MobiDB-lite"/>
    </source>
</evidence>
<feature type="region of interest" description="Disordered" evidence="4">
    <location>
        <begin position="138"/>
        <end position="165"/>
    </location>
</feature>
<keyword evidence="2 3" id="KW-0175">Coiled coil</keyword>
<dbReference type="Proteomes" id="UP000887575">
    <property type="component" value="Unassembled WGS sequence"/>
</dbReference>
<dbReference type="PANTHER" id="PTHR21682:SF2">
    <property type="entry name" value="COILED-COIL DOMAIN-CONTAINING PROTEIN 149"/>
    <property type="match status" value="1"/>
</dbReference>
<protein>
    <submittedName>
        <fullName evidence="6">Uncharacterized protein</fullName>
    </submittedName>
</protein>
<dbReference type="InterPro" id="IPR019179">
    <property type="entry name" value="CC149"/>
</dbReference>
<accession>A0AAF3ES90</accession>
<evidence type="ECO:0000256" key="1">
    <source>
        <dbReference type="ARBA" id="ARBA00005872"/>
    </source>
</evidence>
<name>A0AAF3ES90_9BILA</name>
<feature type="coiled-coil region" evidence="3">
    <location>
        <begin position="9"/>
        <end position="135"/>
    </location>
</feature>
<dbReference type="Pfam" id="PF09789">
    <property type="entry name" value="CC149"/>
    <property type="match status" value="1"/>
</dbReference>
<dbReference type="PANTHER" id="PTHR21682">
    <property type="entry name" value="COILED-COIL DOMAIN-CONTAINING PROTEIN 149"/>
    <property type="match status" value="1"/>
</dbReference>
<sequence length="372" mass="43197">MDFYAPRARTHNEEEYQELLKQVQSLQNKLSAKTETLLRLGNDLETREKERDQWRAKAENYERNLERSERQITQLTQGIRDTALKDLEESRALAKRLEIENEHLKRQNDDLKAEIRDLQKDCKTFRQQLARVEVERIEERRGGGQNDANPQMRTKSRSSSDHLPCDGETIARLEKLIAENKQLEADMSSLLGTKEELVLEREAMAKKIERLSAELTYLLNGDPRRMVEDLDSLMAENRYLKAQLDSANEESQTIKETLEKYRTVAEHVHARKQAELSPSVKESKDEEKSTVAVVNMKQIRELLTSHSIELDEGDYRAMSNILLDVCNDKQMALAHQRRANKILGNRLHEVEQKLQTLELRGDKSPRSVSPRL</sequence>
<evidence type="ECO:0000256" key="2">
    <source>
        <dbReference type="ARBA" id="ARBA00023054"/>
    </source>
</evidence>
<keyword evidence="5" id="KW-1185">Reference proteome</keyword>
<proteinExistence type="inferred from homology"/>